<keyword evidence="2" id="KW-1185">Reference proteome</keyword>
<dbReference type="OrthoDB" id="6596831at2759"/>
<accession>A0A9P0H5T4</accession>
<proteinExistence type="predicted"/>
<gene>
    <name evidence="1" type="ORF">NEZAVI_LOCUS6085</name>
</gene>
<sequence>MEKEKSFNEIDTPVGHLISAPLDMGEMPCQMDVKIIERVIGKCERRGGSEACIAGSYVIPNHHDCIMNR</sequence>
<dbReference type="EMBL" id="OV725079">
    <property type="protein sequence ID" value="CAH1395912.1"/>
    <property type="molecule type" value="Genomic_DNA"/>
</dbReference>
<dbReference type="AlphaFoldDB" id="A0A9P0H5T4"/>
<reference evidence="1" key="1">
    <citation type="submission" date="2022-01" db="EMBL/GenBank/DDBJ databases">
        <authorList>
            <person name="King R."/>
        </authorList>
    </citation>
    <scope>NUCLEOTIDE SEQUENCE</scope>
</reference>
<name>A0A9P0H5T4_NEZVI</name>
<dbReference type="Proteomes" id="UP001152798">
    <property type="component" value="Chromosome 3"/>
</dbReference>
<protein>
    <submittedName>
        <fullName evidence="1">Uncharacterized protein</fullName>
    </submittedName>
</protein>
<evidence type="ECO:0000313" key="2">
    <source>
        <dbReference type="Proteomes" id="UP001152798"/>
    </source>
</evidence>
<organism evidence="1 2">
    <name type="scientific">Nezara viridula</name>
    <name type="common">Southern green stink bug</name>
    <name type="synonym">Cimex viridulus</name>
    <dbReference type="NCBI Taxonomy" id="85310"/>
    <lineage>
        <taxon>Eukaryota</taxon>
        <taxon>Metazoa</taxon>
        <taxon>Ecdysozoa</taxon>
        <taxon>Arthropoda</taxon>
        <taxon>Hexapoda</taxon>
        <taxon>Insecta</taxon>
        <taxon>Pterygota</taxon>
        <taxon>Neoptera</taxon>
        <taxon>Paraneoptera</taxon>
        <taxon>Hemiptera</taxon>
        <taxon>Heteroptera</taxon>
        <taxon>Panheteroptera</taxon>
        <taxon>Pentatomomorpha</taxon>
        <taxon>Pentatomoidea</taxon>
        <taxon>Pentatomidae</taxon>
        <taxon>Pentatominae</taxon>
        <taxon>Nezara</taxon>
    </lineage>
</organism>
<evidence type="ECO:0000313" key="1">
    <source>
        <dbReference type="EMBL" id="CAH1395912.1"/>
    </source>
</evidence>